<evidence type="ECO:0000313" key="2">
    <source>
        <dbReference type="Proteomes" id="UP001158576"/>
    </source>
</evidence>
<dbReference type="Proteomes" id="UP001158576">
    <property type="component" value="Chromosome 1"/>
</dbReference>
<protein>
    <submittedName>
        <fullName evidence="1">Oidioi.mRNA.OKI2018_I69.chr1.g720.t1.cds</fullName>
    </submittedName>
</protein>
<gene>
    <name evidence="1" type="ORF">OKIOD_LOCUS9485</name>
</gene>
<dbReference type="EMBL" id="OU015566">
    <property type="protein sequence ID" value="CAG5103326.1"/>
    <property type="molecule type" value="Genomic_DNA"/>
</dbReference>
<dbReference type="InterPro" id="IPR011043">
    <property type="entry name" value="Gal_Oxase/kelch_b-propeller"/>
</dbReference>
<keyword evidence="2" id="KW-1185">Reference proteome</keyword>
<evidence type="ECO:0000313" key="1">
    <source>
        <dbReference type="EMBL" id="CAG5103326.1"/>
    </source>
</evidence>
<name>A0ABN7SKQ7_OIKDI</name>
<proteinExistence type="predicted"/>
<organism evidence="1 2">
    <name type="scientific">Oikopleura dioica</name>
    <name type="common">Tunicate</name>
    <dbReference type="NCBI Taxonomy" id="34765"/>
    <lineage>
        <taxon>Eukaryota</taxon>
        <taxon>Metazoa</taxon>
        <taxon>Chordata</taxon>
        <taxon>Tunicata</taxon>
        <taxon>Appendicularia</taxon>
        <taxon>Copelata</taxon>
        <taxon>Oikopleuridae</taxon>
        <taxon>Oikopleura</taxon>
    </lineage>
</organism>
<accession>A0ABN7SKQ7</accession>
<dbReference type="SUPFAM" id="SSF50965">
    <property type="entry name" value="Galactose oxidase, central domain"/>
    <property type="match status" value="1"/>
</dbReference>
<reference evidence="1 2" key="1">
    <citation type="submission" date="2021-04" db="EMBL/GenBank/DDBJ databases">
        <authorList>
            <person name="Bliznina A."/>
        </authorList>
    </citation>
    <scope>NUCLEOTIDE SEQUENCE [LARGE SCALE GENOMIC DNA]</scope>
</reference>
<sequence length="374" mass="42363">MSFALTENFSNNELFSYPFLRVNESCIDLDLGELCATDCVDETLECLKFCEPDDDVCGSLCIRDGFHCIDGCPCHIECPEGCLNCPADICNPQPPQKLGAVLLLRRDPDYVRIPDVPILASFDTYTEDLKISWFNNGPYNREFFAEEGCSVVFKGRNYLFGGWFALENGKKEYGPHILDECDIVKSSGAEFHHNCALGAVGYFPEGDDLEANIMIYDGDFTVKGPILISGWDSTNRLNIDKVEIFNDHNSWIADDELIFPDKFITDYTSVWGEFGIVVFPGSSGSNVKIWRLYNNEWTTIGLTRWTERPWARAVLFPNNEIMLVGGNEAKAHKFTKFTFNEDFTHITARTLRHPALYNWDDPHAILVPEGFCTL</sequence>